<dbReference type="EMBL" id="PGEY01000001">
    <property type="protein sequence ID" value="PJJ43614.1"/>
    <property type="molecule type" value="Genomic_DNA"/>
</dbReference>
<proteinExistence type="predicted"/>
<dbReference type="InterPro" id="IPR029044">
    <property type="entry name" value="Nucleotide-diphossugar_trans"/>
</dbReference>
<feature type="domain" description="Glycosyltransferase 2-like" evidence="1">
    <location>
        <begin position="563"/>
        <end position="691"/>
    </location>
</feature>
<accession>A0ABX4MVS3</accession>
<dbReference type="Pfam" id="PF13524">
    <property type="entry name" value="Glyco_trans_1_2"/>
    <property type="match status" value="1"/>
</dbReference>
<evidence type="ECO:0000313" key="4">
    <source>
        <dbReference type="Proteomes" id="UP000229263"/>
    </source>
</evidence>
<reference evidence="3 4" key="1">
    <citation type="submission" date="2017-11" db="EMBL/GenBank/DDBJ databases">
        <title>Sequencing the genomes of 1000 actinobacteria strains.</title>
        <authorList>
            <person name="Klenk H.-P."/>
        </authorList>
    </citation>
    <scope>NUCLEOTIDE SEQUENCE [LARGE SCALE GENOMIC DNA]</scope>
    <source>
        <strain evidence="3 4">DSM 12798</strain>
    </source>
</reference>
<keyword evidence="4" id="KW-1185">Reference proteome</keyword>
<name>A0ABX4MVS3_9MICC</name>
<dbReference type="InterPro" id="IPR055259">
    <property type="entry name" value="YkvP/CgeB_Glyco_trans-like"/>
</dbReference>
<dbReference type="PANTHER" id="PTHR22916">
    <property type="entry name" value="GLYCOSYLTRANSFERASE"/>
    <property type="match status" value="1"/>
</dbReference>
<dbReference type="InterPro" id="IPR001173">
    <property type="entry name" value="Glyco_trans_2-like"/>
</dbReference>
<keyword evidence="3" id="KW-0808">Transferase</keyword>
<evidence type="ECO:0000313" key="3">
    <source>
        <dbReference type="EMBL" id="PJJ43614.1"/>
    </source>
</evidence>
<dbReference type="GO" id="GO:0016740">
    <property type="term" value="F:transferase activity"/>
    <property type="evidence" value="ECO:0007669"/>
    <property type="project" value="UniProtKB-KW"/>
</dbReference>
<dbReference type="Proteomes" id="UP000229263">
    <property type="component" value="Unassembled WGS sequence"/>
</dbReference>
<gene>
    <name evidence="3" type="ORF">ATK23_0809</name>
</gene>
<dbReference type="Pfam" id="PF00535">
    <property type="entry name" value="Glycos_transf_2"/>
    <property type="match status" value="1"/>
</dbReference>
<feature type="domain" description="Spore protein YkvP/CgeB glycosyl transferase-like" evidence="2">
    <location>
        <begin position="305"/>
        <end position="412"/>
    </location>
</feature>
<protein>
    <submittedName>
        <fullName evidence="3">Glycosyl transferase family 2</fullName>
    </submittedName>
</protein>
<organism evidence="3 4">
    <name type="scientific">Glutamicibacter mysorens</name>
    <dbReference type="NCBI Taxonomy" id="257984"/>
    <lineage>
        <taxon>Bacteria</taxon>
        <taxon>Bacillati</taxon>
        <taxon>Actinomycetota</taxon>
        <taxon>Actinomycetes</taxon>
        <taxon>Micrococcales</taxon>
        <taxon>Micrococcaceae</taxon>
        <taxon>Glutamicibacter</taxon>
    </lineage>
</organism>
<dbReference type="CDD" id="cd00761">
    <property type="entry name" value="Glyco_tranf_GTA_type"/>
    <property type="match status" value="1"/>
</dbReference>
<sequence length="894" mass="101380">MDAASLKKRLNTIEGRIETLEAPLGYPMGFHIAKHLESAYFRNSLLGDHPFLEPARNAEDYFERRAYFDSLRAGLAEQYKGIINREESNGQRWYVPFNTRIGIIADEFLYKSFVSTANFVPLTPKNFRDYVGHLDLVLVTTSWRGLSGEWVGASQQRSRIRKLIENELIPLYQDAGTPVAFYSKEDPPNFEVFLSTAKKCDFVFTSAVEKIPDYEKACPRAQAIDVLSFSVDYRHHNPIGSRKNRIDDVVFAGSWHNHKYHERRRSALQIFDGVIDSGRNLRIIDRNWSLDNEKYLFPERYLPYVEPAIKHDELLQIHRTSDLVINLNSVVGSPTMYANRVVELQAMGCTVLSNYSAGVNDQFPNVFMPDSAQETRSIIESLTPEHQYRNQMAGLRNVFTNHVNFDRIRQLLSVCGLAEAVSPQPKLAVVGALSTAQEFVDGQSYQDDLPVFNSVEAAREAGFDLACTVAGGFDYGQHYLQDLLNATKYVASDVVFKAGETDDYKSHHAFTEDAEPNHGALRWLTPSSAAVSTYGQSYRLDGFEVAERGRETLHVFHEPAMISVVIPIYNNGEHLEFKCFESLRRSSLFAQMEILLIDDGSTDPNTIRTVKNLAERFSNVRTYFFETGGSGSASRPRNHGLAMATADWITYLDPDNEALNDGYAKLLKLARDNGSDFAIGNMARNAVGRKLVNYVRILRKQIIQDEVAGDTYKVDGSVLRKINFTPMSIQALVANTQWLRSLGIEQPVGAVGQDSYFFQQMLYYAKQISLLNEPIHMYFAAVSNSTVNSLGPKFYRKYIPLESARAEWLDSIGLLSEYRKRRMEKFTKGWYIDKLNRVAPEELEESKQLVVQLAEFYGAHQWEDPELKEFFAANKAPAGDISQNADERVGQERV</sequence>
<dbReference type="RefSeq" id="WP_066137823.1">
    <property type="nucleotide sequence ID" value="NZ_PGEY01000001.1"/>
</dbReference>
<dbReference type="Gene3D" id="3.90.550.10">
    <property type="entry name" value="Spore Coat Polysaccharide Biosynthesis Protein SpsA, Chain A"/>
    <property type="match status" value="1"/>
</dbReference>
<evidence type="ECO:0000259" key="2">
    <source>
        <dbReference type="Pfam" id="PF13524"/>
    </source>
</evidence>
<dbReference type="SUPFAM" id="SSF53448">
    <property type="entry name" value="Nucleotide-diphospho-sugar transferases"/>
    <property type="match status" value="1"/>
</dbReference>
<evidence type="ECO:0000259" key="1">
    <source>
        <dbReference type="Pfam" id="PF00535"/>
    </source>
</evidence>
<comment type="caution">
    <text evidence="3">The sequence shown here is derived from an EMBL/GenBank/DDBJ whole genome shotgun (WGS) entry which is preliminary data.</text>
</comment>